<keyword evidence="3" id="KW-1185">Reference proteome</keyword>
<evidence type="ECO:0000256" key="1">
    <source>
        <dbReference type="SAM" id="MobiDB-lite"/>
    </source>
</evidence>
<dbReference type="STRING" id="1631356.VV01_17165"/>
<evidence type="ECO:0000313" key="3">
    <source>
        <dbReference type="Proteomes" id="UP000037397"/>
    </source>
</evidence>
<feature type="compositionally biased region" description="Low complexity" evidence="1">
    <location>
        <begin position="32"/>
        <end position="50"/>
    </location>
</feature>
<protein>
    <submittedName>
        <fullName evidence="2">Uncharacterized protein</fullName>
    </submittedName>
</protein>
<proteinExistence type="predicted"/>
<dbReference type="EMBL" id="LAIR01000002">
    <property type="protein sequence ID" value="KNX38482.1"/>
    <property type="molecule type" value="Genomic_DNA"/>
</dbReference>
<sequence length="98" mass="10584">MTDRAMTQDFIDLVCSDADLLKREFLDIVRSALSDADAGSAPPDSDSSAARARDADGPRTRGHVPADSSGYDISQEPVAEPRSRERGPPARPMPTSRR</sequence>
<evidence type="ECO:0000313" key="2">
    <source>
        <dbReference type="EMBL" id="KNX38482.1"/>
    </source>
</evidence>
<gene>
    <name evidence="2" type="ORF">VV01_17165</name>
</gene>
<comment type="caution">
    <text evidence="2">The sequence shown here is derived from an EMBL/GenBank/DDBJ whole genome shotgun (WGS) entry which is preliminary data.</text>
</comment>
<dbReference type="RefSeq" id="WP_050670952.1">
    <property type="nucleotide sequence ID" value="NZ_LAIR01000002.1"/>
</dbReference>
<dbReference type="AlphaFoldDB" id="A0A0L6CL50"/>
<accession>A0A0L6CL50</accession>
<dbReference type="Proteomes" id="UP000037397">
    <property type="component" value="Unassembled WGS sequence"/>
</dbReference>
<feature type="region of interest" description="Disordered" evidence="1">
    <location>
        <begin position="32"/>
        <end position="98"/>
    </location>
</feature>
<reference evidence="3" key="1">
    <citation type="submission" date="2015-03" db="EMBL/GenBank/DDBJ databases">
        <title>Luteipulveratus halotolerans sp. nov., a novel actinobacterium (Dermacoccaceae) from Sarawak, Malaysia.</title>
        <authorList>
            <person name="Juboi H."/>
            <person name="Basik A."/>
            <person name="Shamsul S.S."/>
            <person name="Arnold P."/>
            <person name="Schmitt E.K."/>
            <person name="Sanglier J.-J."/>
            <person name="Yeo T."/>
        </authorList>
    </citation>
    <scope>NUCLEOTIDE SEQUENCE [LARGE SCALE GENOMIC DNA]</scope>
    <source>
        <strain evidence="3">C296001</strain>
    </source>
</reference>
<feature type="compositionally biased region" description="Basic and acidic residues" evidence="1">
    <location>
        <begin position="79"/>
        <end position="88"/>
    </location>
</feature>
<name>A0A0L6CL50_9MICO</name>
<organism evidence="2 3">
    <name type="scientific">Luteipulveratus halotolerans</name>
    <dbReference type="NCBI Taxonomy" id="1631356"/>
    <lineage>
        <taxon>Bacteria</taxon>
        <taxon>Bacillati</taxon>
        <taxon>Actinomycetota</taxon>
        <taxon>Actinomycetes</taxon>
        <taxon>Micrococcales</taxon>
        <taxon>Dermacoccaceae</taxon>
        <taxon>Luteipulveratus</taxon>
    </lineage>
</organism>